<dbReference type="RefSeq" id="WP_204401946.1">
    <property type="nucleotide sequence ID" value="NZ_JAFBEE010000009.1"/>
</dbReference>
<dbReference type="SUPFAM" id="SSF52788">
    <property type="entry name" value="Phosphotyrosine protein phosphatases I"/>
    <property type="match status" value="1"/>
</dbReference>
<feature type="domain" description="Phosphotyrosine protein phosphatase I" evidence="4">
    <location>
        <begin position="2"/>
        <end position="156"/>
    </location>
</feature>
<dbReference type="InterPro" id="IPR023485">
    <property type="entry name" value="Ptyr_pPase"/>
</dbReference>
<keyword evidence="3" id="KW-0904">Protein phosphatase</keyword>
<gene>
    <name evidence="5" type="ORF">JOC73_001676</name>
</gene>
<proteinExistence type="inferred from homology"/>
<evidence type="ECO:0000256" key="3">
    <source>
        <dbReference type="ARBA" id="ARBA00022912"/>
    </source>
</evidence>
<dbReference type="InterPro" id="IPR017867">
    <property type="entry name" value="Tyr_phospatase_low_mol_wt"/>
</dbReference>
<reference evidence="5 6" key="1">
    <citation type="submission" date="2021-01" db="EMBL/GenBank/DDBJ databases">
        <title>Genomic Encyclopedia of Type Strains, Phase IV (KMG-IV): sequencing the most valuable type-strain genomes for metagenomic binning, comparative biology and taxonomic classification.</title>
        <authorList>
            <person name="Goeker M."/>
        </authorList>
    </citation>
    <scope>NUCLEOTIDE SEQUENCE [LARGE SCALE GENOMIC DNA]</scope>
    <source>
        <strain evidence="5 6">DSM 25890</strain>
    </source>
</reference>
<dbReference type="Pfam" id="PF01451">
    <property type="entry name" value="LMWPc"/>
    <property type="match status" value="1"/>
</dbReference>
<evidence type="ECO:0000256" key="2">
    <source>
        <dbReference type="ARBA" id="ARBA00022801"/>
    </source>
</evidence>
<dbReference type="PANTHER" id="PTHR11717">
    <property type="entry name" value="LOW MOLECULAR WEIGHT PROTEIN TYROSINE PHOSPHATASE"/>
    <property type="match status" value="1"/>
</dbReference>
<keyword evidence="6" id="KW-1185">Reference proteome</keyword>
<dbReference type="SMART" id="SM00226">
    <property type="entry name" value="LMWPc"/>
    <property type="match status" value="1"/>
</dbReference>
<sequence>MKKILLVCTGNTCRSSMAEAILKQLINDRKEVFGDIEISSAGTYAMEGGKASPQAIVVMEEWGLSLEEHRSTPITKKLVEEADLILTMTMNHKRALLYMLPDAEEKVFTLKEFTEEEIPIDMRASLDISDPFGQPVEVYRNCAEEIKECLLKLLVKLKKN</sequence>
<organism evidence="5 6">
    <name type="scientific">Alkaliphilus hydrothermalis</name>
    <dbReference type="NCBI Taxonomy" id="1482730"/>
    <lineage>
        <taxon>Bacteria</taxon>
        <taxon>Bacillati</taxon>
        <taxon>Bacillota</taxon>
        <taxon>Clostridia</taxon>
        <taxon>Peptostreptococcales</taxon>
        <taxon>Natronincolaceae</taxon>
        <taxon>Alkaliphilus</taxon>
    </lineage>
</organism>
<dbReference type="PRINTS" id="PR00719">
    <property type="entry name" value="LMWPTPASE"/>
</dbReference>
<dbReference type="InterPro" id="IPR036196">
    <property type="entry name" value="Ptyr_pPase_sf"/>
</dbReference>
<dbReference type="InterPro" id="IPR050438">
    <property type="entry name" value="LMW_PTPase"/>
</dbReference>
<evidence type="ECO:0000259" key="4">
    <source>
        <dbReference type="SMART" id="SM00226"/>
    </source>
</evidence>
<dbReference type="EMBL" id="JAFBEE010000009">
    <property type="protein sequence ID" value="MBM7615114.1"/>
    <property type="molecule type" value="Genomic_DNA"/>
</dbReference>
<protein>
    <submittedName>
        <fullName evidence="5">Protein-tyrosine-phosphatase</fullName>
    </submittedName>
</protein>
<dbReference type="PANTHER" id="PTHR11717:SF31">
    <property type="entry name" value="LOW MOLECULAR WEIGHT PROTEIN-TYROSINE-PHOSPHATASE ETP-RELATED"/>
    <property type="match status" value="1"/>
</dbReference>
<evidence type="ECO:0000313" key="5">
    <source>
        <dbReference type="EMBL" id="MBM7615114.1"/>
    </source>
</evidence>
<dbReference type="CDD" id="cd16344">
    <property type="entry name" value="LMWPAP"/>
    <property type="match status" value="1"/>
</dbReference>
<comment type="similarity">
    <text evidence="1">Belongs to the low molecular weight phosphotyrosine protein phosphatase family.</text>
</comment>
<comment type="caution">
    <text evidence="5">The sequence shown here is derived from an EMBL/GenBank/DDBJ whole genome shotgun (WGS) entry which is preliminary data.</text>
</comment>
<dbReference type="Proteomes" id="UP001314796">
    <property type="component" value="Unassembled WGS sequence"/>
</dbReference>
<name>A0ABS2NRB1_9FIRM</name>
<evidence type="ECO:0000256" key="1">
    <source>
        <dbReference type="ARBA" id="ARBA00011063"/>
    </source>
</evidence>
<accession>A0ABS2NRB1</accession>
<evidence type="ECO:0000313" key="6">
    <source>
        <dbReference type="Proteomes" id="UP001314796"/>
    </source>
</evidence>
<dbReference type="Gene3D" id="3.40.50.2300">
    <property type="match status" value="1"/>
</dbReference>
<keyword evidence="2" id="KW-0378">Hydrolase</keyword>